<sequence length="483" mass="55122">MKRNMSRRHFLKTGGLALAAMAMCPPLSFASSEMPVQKYISLRPPVGKRHFVSKAVEATIEQTRPKIKDEKLRWMFENCFPNTLDTTVRYKMKAGRPDTFVITGDIDAMWLRDSSAQVWPYLPLMKDDKELQLLIAGLINRQAECIRIDPYANAFNDGPLGSYWETDHTQHMVKELHERKWEIDSLCYPIRLAYHYWLLTKDISAFDADWHETMKLVVQTFKEQQRKQGLGPYSFTRDCDRPTDSQINNGWGAPVKPVGLIVSSFRPSDDATQYGFLIPSNMFAVVSLRQLAEIEREVYDNLPFAEECTALADEVDAAIRRYGTFNHPVCGRIYAFEVDGFGNALCMDDANVPCLLAAPYLGYCSFKDAVYRNTRKMIWSENNPYFFKGKAGEGVGGPHVGLNYIWPMSIIMKAFTTDAPEEIRSCLKQLRDTDGGTGFMHESFNSENAADFTRSWFAWTNTLFGELILKIIREYPGLLSQAL</sequence>
<gene>
    <name evidence="2" type="ORF">HMPREF1056_01755</name>
</gene>
<dbReference type="InterPro" id="IPR008928">
    <property type="entry name" value="6-hairpin_glycosidase_sf"/>
</dbReference>
<dbReference type="InterPro" id="IPR006311">
    <property type="entry name" value="TAT_signal"/>
</dbReference>
<feature type="signal peptide" evidence="1">
    <location>
        <begin position="1"/>
        <end position="30"/>
    </location>
</feature>
<evidence type="ECO:0008006" key="4">
    <source>
        <dbReference type="Google" id="ProtNLM"/>
    </source>
</evidence>
<dbReference type="PROSITE" id="PS51318">
    <property type="entry name" value="TAT"/>
    <property type="match status" value="1"/>
</dbReference>
<evidence type="ECO:0000256" key="1">
    <source>
        <dbReference type="SAM" id="SignalP"/>
    </source>
</evidence>
<dbReference type="SMART" id="SM01149">
    <property type="entry name" value="DUF1237"/>
    <property type="match status" value="1"/>
</dbReference>
<dbReference type="InterPro" id="IPR008313">
    <property type="entry name" value="GH125"/>
</dbReference>
<dbReference type="SUPFAM" id="SSF48208">
    <property type="entry name" value="Six-hairpin glycosidases"/>
    <property type="match status" value="1"/>
</dbReference>
<name>A0A0E2B3U0_BACFG</name>
<dbReference type="PIRSF" id="PIRSF028846">
    <property type="entry name" value="UCP028846"/>
    <property type="match status" value="1"/>
</dbReference>
<proteinExistence type="predicted"/>
<dbReference type="EMBL" id="AGXN01000009">
    <property type="protein sequence ID" value="EIY97933.1"/>
    <property type="molecule type" value="Genomic_DNA"/>
</dbReference>
<dbReference type="RefSeq" id="WP_005794945.1">
    <property type="nucleotide sequence ID" value="NZ_JH724215.1"/>
</dbReference>
<evidence type="ECO:0000313" key="3">
    <source>
        <dbReference type="Proteomes" id="UP000003879"/>
    </source>
</evidence>
<dbReference type="AlphaFoldDB" id="A0A0E2B3U0"/>
<dbReference type="PANTHER" id="PTHR31047">
    <property type="entry name" value="MEIOTICALLY UP-REGULATED GENE 157 PROTEIN"/>
    <property type="match status" value="1"/>
</dbReference>
<evidence type="ECO:0000313" key="2">
    <source>
        <dbReference type="EMBL" id="EIY97933.1"/>
    </source>
</evidence>
<dbReference type="PATRIC" id="fig|997883.3.peg.1836"/>
<dbReference type="Pfam" id="PF06824">
    <property type="entry name" value="Glyco_hydro_125"/>
    <property type="match status" value="1"/>
</dbReference>
<dbReference type="Proteomes" id="UP000003879">
    <property type="component" value="Unassembled WGS sequence"/>
</dbReference>
<dbReference type="GO" id="GO:0005975">
    <property type="term" value="P:carbohydrate metabolic process"/>
    <property type="evidence" value="ECO:0007669"/>
    <property type="project" value="InterPro"/>
</dbReference>
<organism evidence="2 3">
    <name type="scientific">Bacteroides fragilis CL07T12C05</name>
    <dbReference type="NCBI Taxonomy" id="997883"/>
    <lineage>
        <taxon>Bacteria</taxon>
        <taxon>Pseudomonadati</taxon>
        <taxon>Bacteroidota</taxon>
        <taxon>Bacteroidia</taxon>
        <taxon>Bacteroidales</taxon>
        <taxon>Bacteroidaceae</taxon>
        <taxon>Bacteroides</taxon>
    </lineage>
</organism>
<dbReference type="HOGENOM" id="CLU_023537_0_1_10"/>
<dbReference type="PANTHER" id="PTHR31047:SF0">
    <property type="entry name" value="MEIOTICALLY UP-REGULATED GENE 157 PROTEIN"/>
    <property type="match status" value="1"/>
</dbReference>
<dbReference type="Gene3D" id="1.50.10.10">
    <property type="match status" value="1"/>
</dbReference>
<accession>A0A0E2B3U0</accession>
<comment type="caution">
    <text evidence="2">The sequence shown here is derived from an EMBL/GenBank/DDBJ whole genome shotgun (WGS) entry which is preliminary data.</text>
</comment>
<protein>
    <recommendedName>
        <fullName evidence="4">Tat (Twin-arginine translocation) pathway signal sequence</fullName>
    </recommendedName>
</protein>
<reference evidence="2 3" key="1">
    <citation type="submission" date="2012-02" db="EMBL/GenBank/DDBJ databases">
        <title>The Genome Sequence of Bacteroides fragilis CL07T12C05.</title>
        <authorList>
            <consortium name="The Broad Institute Genome Sequencing Platform"/>
            <person name="Earl A."/>
            <person name="Ward D."/>
            <person name="Feldgarden M."/>
            <person name="Gevers D."/>
            <person name="Zitomersky N.L."/>
            <person name="Coyne M.J."/>
            <person name="Comstock L.E."/>
            <person name="Young S.K."/>
            <person name="Zeng Q."/>
            <person name="Gargeya S."/>
            <person name="Fitzgerald M."/>
            <person name="Haas B."/>
            <person name="Abouelleil A."/>
            <person name="Alvarado L."/>
            <person name="Arachchi H.M."/>
            <person name="Berlin A."/>
            <person name="Chapman S.B."/>
            <person name="Gearin G."/>
            <person name="Goldberg J."/>
            <person name="Griggs A."/>
            <person name="Gujja S."/>
            <person name="Hansen M."/>
            <person name="Heiman D."/>
            <person name="Howarth C."/>
            <person name="Larimer J."/>
            <person name="Lui A."/>
            <person name="MacDonald P.J.P."/>
            <person name="McCowen C."/>
            <person name="Montmayeur A."/>
            <person name="Murphy C."/>
            <person name="Neiman D."/>
            <person name="Pearson M."/>
            <person name="Priest M."/>
            <person name="Roberts A."/>
            <person name="Saif S."/>
            <person name="Shea T."/>
            <person name="Sisk P."/>
            <person name="Stolte C."/>
            <person name="Sykes S."/>
            <person name="Wortman J."/>
            <person name="Nusbaum C."/>
            <person name="Birren B."/>
        </authorList>
    </citation>
    <scope>NUCLEOTIDE SEQUENCE [LARGE SCALE GENOMIC DNA]</scope>
    <source>
        <strain evidence="2 3">CL07T12C05</strain>
    </source>
</reference>
<dbReference type="InterPro" id="IPR012341">
    <property type="entry name" value="6hp_glycosidase-like_sf"/>
</dbReference>
<feature type="chain" id="PRO_5002392685" description="Tat (Twin-arginine translocation) pathway signal sequence" evidence="1">
    <location>
        <begin position="31"/>
        <end position="483"/>
    </location>
</feature>
<keyword evidence="1" id="KW-0732">Signal</keyword>